<dbReference type="RefSeq" id="WP_091018401.1">
    <property type="nucleotide sequence ID" value="NZ_CP041745.1"/>
</dbReference>
<dbReference type="SUPFAM" id="SSF53328">
    <property type="entry name" value="Formyltransferase"/>
    <property type="match status" value="1"/>
</dbReference>
<dbReference type="GO" id="GO:0005829">
    <property type="term" value="C:cytosol"/>
    <property type="evidence" value="ECO:0007669"/>
    <property type="project" value="TreeGrafter"/>
</dbReference>
<keyword evidence="2" id="KW-0808">Transferase</keyword>
<accession>A0A1I3TV62</accession>
<feature type="domain" description="Formyl transferase N-terminal" evidence="1">
    <location>
        <begin position="81"/>
        <end position="180"/>
    </location>
</feature>
<dbReference type="STRING" id="420953.SAMN05192543_11089"/>
<evidence type="ECO:0000313" key="2">
    <source>
        <dbReference type="EMBL" id="SFJ73461.1"/>
    </source>
</evidence>
<proteinExistence type="predicted"/>
<organism evidence="2 3">
    <name type="scientific">Paraburkholderia megapolitana</name>
    <dbReference type="NCBI Taxonomy" id="420953"/>
    <lineage>
        <taxon>Bacteria</taxon>
        <taxon>Pseudomonadati</taxon>
        <taxon>Pseudomonadota</taxon>
        <taxon>Betaproteobacteria</taxon>
        <taxon>Burkholderiales</taxon>
        <taxon>Burkholderiaceae</taxon>
        <taxon>Paraburkholderia</taxon>
    </lineage>
</organism>
<dbReference type="Proteomes" id="UP000199548">
    <property type="component" value="Unassembled WGS sequence"/>
</dbReference>
<evidence type="ECO:0000259" key="1">
    <source>
        <dbReference type="Pfam" id="PF00551"/>
    </source>
</evidence>
<dbReference type="EMBL" id="FOQU01000010">
    <property type="protein sequence ID" value="SFJ73461.1"/>
    <property type="molecule type" value="Genomic_DNA"/>
</dbReference>
<reference evidence="2 3" key="1">
    <citation type="submission" date="2016-10" db="EMBL/GenBank/DDBJ databases">
        <authorList>
            <person name="de Groot N.N."/>
        </authorList>
    </citation>
    <scope>NUCLEOTIDE SEQUENCE [LARGE SCALE GENOMIC DNA]</scope>
    <source>
        <strain evidence="2 3">LMG 23650</strain>
    </source>
</reference>
<dbReference type="Pfam" id="PF00551">
    <property type="entry name" value="Formyl_trans_N"/>
    <property type="match status" value="1"/>
</dbReference>
<dbReference type="GO" id="GO:0004479">
    <property type="term" value="F:methionyl-tRNA formyltransferase activity"/>
    <property type="evidence" value="ECO:0007669"/>
    <property type="project" value="TreeGrafter"/>
</dbReference>
<dbReference type="PANTHER" id="PTHR11138">
    <property type="entry name" value="METHIONYL-TRNA FORMYLTRANSFERASE"/>
    <property type="match status" value="1"/>
</dbReference>
<dbReference type="InterPro" id="IPR036477">
    <property type="entry name" value="Formyl_transf_N_sf"/>
</dbReference>
<protein>
    <submittedName>
        <fullName evidence="2">Formyl transferase</fullName>
    </submittedName>
</protein>
<sequence length="250" mass="27618">MLISDISFCLRAMQREIEFVYLNFRNHPRGRTMLDALIEADFVPALVIEEASLPGQDGVEEQRSVLKELDDFVEIGDVEALCRKKNIPYRIVENHNDTACVDLIRAASIHLAVLGDTRIIKESVIHECNLGIINVHPGLLPEIRGNNPYVWAILEGKAQGVTVHFIDKGVDTGPILLRRVLSEVPSSYPELIRSINILCGEALVESLRQLGSGTFSIALQPTECSPTRKAASVDLKRVAAQKLQECGVNA</sequence>
<name>A0A1I3TV62_9BURK</name>
<dbReference type="PANTHER" id="PTHR11138:SF5">
    <property type="entry name" value="METHIONYL-TRNA FORMYLTRANSFERASE, MITOCHONDRIAL"/>
    <property type="match status" value="1"/>
</dbReference>
<gene>
    <name evidence="2" type="ORF">SAMN05192543_11089</name>
</gene>
<evidence type="ECO:0000313" key="3">
    <source>
        <dbReference type="Proteomes" id="UP000199548"/>
    </source>
</evidence>
<dbReference type="InterPro" id="IPR002376">
    <property type="entry name" value="Formyl_transf_N"/>
</dbReference>
<dbReference type="AlphaFoldDB" id="A0A1I3TV62"/>
<keyword evidence="3" id="KW-1185">Reference proteome</keyword>
<dbReference type="OrthoDB" id="9802815at2"/>
<dbReference type="Gene3D" id="3.40.50.12230">
    <property type="match status" value="1"/>
</dbReference>